<dbReference type="Pfam" id="PF11343">
    <property type="entry name" value="DUF3145"/>
    <property type="match status" value="1"/>
</dbReference>
<dbReference type="AlphaFoldDB" id="A0A6J6N7S8"/>
<sequence length="162" mass="17816">MSKGLFSSTLVIYSCPAVAQSQVETELEKLGLELKWAKQSLVVGSLFAEISFRCSLAQLDEIASKLAQVGSLHFELTQHTKHSGVTYMFVPGLGLFRGELNAAGSLTLTEDKLQSLLDQAAGNHREFTRLLRLCLGQSWDDILEPFRAAKYSDNVLLLNRAG</sequence>
<gene>
    <name evidence="1" type="ORF">UFOPK2373_00330</name>
</gene>
<reference evidence="1" key="1">
    <citation type="submission" date="2020-05" db="EMBL/GenBank/DDBJ databases">
        <authorList>
            <person name="Chiriac C."/>
            <person name="Salcher M."/>
            <person name="Ghai R."/>
            <person name="Kavagutti S V."/>
        </authorList>
    </citation>
    <scope>NUCLEOTIDE SEQUENCE</scope>
</reference>
<organism evidence="1">
    <name type="scientific">freshwater metagenome</name>
    <dbReference type="NCBI Taxonomy" id="449393"/>
    <lineage>
        <taxon>unclassified sequences</taxon>
        <taxon>metagenomes</taxon>
        <taxon>ecological metagenomes</taxon>
    </lineage>
</organism>
<evidence type="ECO:0000313" key="1">
    <source>
        <dbReference type="EMBL" id="CAB4682149.1"/>
    </source>
</evidence>
<protein>
    <submittedName>
        <fullName evidence="1">Unannotated protein</fullName>
    </submittedName>
</protein>
<dbReference type="EMBL" id="CAEZXL010000035">
    <property type="protein sequence ID" value="CAB4682149.1"/>
    <property type="molecule type" value="Genomic_DNA"/>
</dbReference>
<dbReference type="InterPro" id="IPR021491">
    <property type="entry name" value="DUF3145"/>
</dbReference>
<accession>A0A6J6N7S8</accession>
<dbReference type="PROSITE" id="PS51257">
    <property type="entry name" value="PROKAR_LIPOPROTEIN"/>
    <property type="match status" value="1"/>
</dbReference>
<name>A0A6J6N7S8_9ZZZZ</name>
<proteinExistence type="predicted"/>